<dbReference type="SUPFAM" id="SSF52540">
    <property type="entry name" value="P-loop containing nucleoside triphosphate hydrolases"/>
    <property type="match status" value="1"/>
</dbReference>
<keyword evidence="2" id="KW-1185">Reference proteome</keyword>
<evidence type="ECO:0000313" key="1">
    <source>
        <dbReference type="EMBL" id="KAF2232910.1"/>
    </source>
</evidence>
<gene>
    <name evidence="1" type="ORF">EV356DRAFT_419405</name>
</gene>
<evidence type="ECO:0000313" key="2">
    <source>
        <dbReference type="Proteomes" id="UP000800092"/>
    </source>
</evidence>
<reference evidence="1" key="1">
    <citation type="journal article" date="2020" name="Stud. Mycol.">
        <title>101 Dothideomycetes genomes: a test case for predicting lifestyles and emergence of pathogens.</title>
        <authorList>
            <person name="Haridas S."/>
            <person name="Albert R."/>
            <person name="Binder M."/>
            <person name="Bloem J."/>
            <person name="Labutti K."/>
            <person name="Salamov A."/>
            <person name="Andreopoulos B."/>
            <person name="Baker S."/>
            <person name="Barry K."/>
            <person name="Bills G."/>
            <person name="Bluhm B."/>
            <person name="Cannon C."/>
            <person name="Castanera R."/>
            <person name="Culley D."/>
            <person name="Daum C."/>
            <person name="Ezra D."/>
            <person name="Gonzalez J."/>
            <person name="Henrissat B."/>
            <person name="Kuo A."/>
            <person name="Liang C."/>
            <person name="Lipzen A."/>
            <person name="Lutzoni F."/>
            <person name="Magnuson J."/>
            <person name="Mondo S."/>
            <person name="Nolan M."/>
            <person name="Ohm R."/>
            <person name="Pangilinan J."/>
            <person name="Park H.-J."/>
            <person name="Ramirez L."/>
            <person name="Alfaro M."/>
            <person name="Sun H."/>
            <person name="Tritt A."/>
            <person name="Yoshinaga Y."/>
            <person name="Zwiers L.-H."/>
            <person name="Turgeon B."/>
            <person name="Goodwin S."/>
            <person name="Spatafora J."/>
            <person name="Crous P."/>
            <person name="Grigoriev I."/>
        </authorList>
    </citation>
    <scope>NUCLEOTIDE SEQUENCE</scope>
    <source>
        <strain evidence="1">Tuck. ex Michener</strain>
    </source>
</reference>
<dbReference type="PANTHER" id="PTHR48312">
    <property type="match status" value="1"/>
</dbReference>
<name>A0A6A6H5B7_VIRVR</name>
<proteinExistence type="predicted"/>
<dbReference type="Proteomes" id="UP000800092">
    <property type="component" value="Unassembled WGS sequence"/>
</dbReference>
<dbReference type="AlphaFoldDB" id="A0A6A6H5B7"/>
<protein>
    <recommendedName>
        <fullName evidence="3">Sulfotransferase domain-containing protein</fullName>
    </recommendedName>
</protein>
<evidence type="ECO:0008006" key="3">
    <source>
        <dbReference type="Google" id="ProtNLM"/>
    </source>
</evidence>
<dbReference type="InterPro" id="IPR027417">
    <property type="entry name" value="P-loop_NTPase"/>
</dbReference>
<feature type="non-terminal residue" evidence="1">
    <location>
        <position position="180"/>
    </location>
</feature>
<accession>A0A6A6H5B7</accession>
<sequence length="180" mass="20874">NPTIFPTAFLRSHIPILLIRHPALAFPSTIRVASKFFGHPVGETFMKIILRYRWHRILYEWYEHDSCQPDGSPQPLVLDADELMYDRTAVEELCVRTGLDPKSVRYEWSSMTEKEMQMQYEGEAIFLDTLLGSEGVVEGKGSNGLRVEDELQKWKSEFGEERAEILRHMVESAMGDYEFL</sequence>
<dbReference type="EMBL" id="ML991811">
    <property type="protein sequence ID" value="KAF2232910.1"/>
    <property type="molecule type" value="Genomic_DNA"/>
</dbReference>
<dbReference type="PANTHER" id="PTHR48312:SF1">
    <property type="entry name" value="SULFOTRANSFERASE"/>
    <property type="match status" value="1"/>
</dbReference>
<feature type="non-terminal residue" evidence="1">
    <location>
        <position position="1"/>
    </location>
</feature>
<dbReference type="OrthoDB" id="3650366at2759"/>
<organism evidence="1 2">
    <name type="scientific">Viridothelium virens</name>
    <name type="common">Speckled blister lichen</name>
    <name type="synonym">Trypethelium virens</name>
    <dbReference type="NCBI Taxonomy" id="1048519"/>
    <lineage>
        <taxon>Eukaryota</taxon>
        <taxon>Fungi</taxon>
        <taxon>Dikarya</taxon>
        <taxon>Ascomycota</taxon>
        <taxon>Pezizomycotina</taxon>
        <taxon>Dothideomycetes</taxon>
        <taxon>Dothideomycetes incertae sedis</taxon>
        <taxon>Trypetheliales</taxon>
        <taxon>Trypetheliaceae</taxon>
        <taxon>Viridothelium</taxon>
    </lineage>
</organism>